<dbReference type="CDD" id="cd06579">
    <property type="entry name" value="TM_PBP1_transp_AraH_like"/>
    <property type="match status" value="1"/>
</dbReference>
<evidence type="ECO:0000313" key="13">
    <source>
        <dbReference type="Proteomes" id="UP000597444"/>
    </source>
</evidence>
<evidence type="ECO:0000256" key="11">
    <source>
        <dbReference type="SAM" id="Phobius"/>
    </source>
</evidence>
<evidence type="ECO:0000256" key="3">
    <source>
        <dbReference type="ARBA" id="ARBA00022448"/>
    </source>
</evidence>
<gene>
    <name evidence="12" type="primary">rhaP</name>
    <name evidence="12" type="ORF">KSF_076830</name>
</gene>
<comment type="function">
    <text evidence="9">Part of the ABC transporter complex LsrABCD involved in autoinducer 2 (AI-2) import. Probably responsible for the translocation of the substrate across the membrane.</text>
</comment>
<feature type="transmembrane region" description="Helical" evidence="11">
    <location>
        <begin position="110"/>
        <end position="132"/>
    </location>
</feature>
<comment type="caution">
    <text evidence="12">The sequence shown here is derived from an EMBL/GenBank/DDBJ whole genome shotgun (WGS) entry which is preliminary data.</text>
</comment>
<dbReference type="EMBL" id="BNJK01000002">
    <property type="protein sequence ID" value="GHO97635.1"/>
    <property type="molecule type" value="Genomic_DNA"/>
</dbReference>
<keyword evidence="7 11" id="KW-1133">Transmembrane helix</keyword>
<dbReference type="GO" id="GO:0005886">
    <property type="term" value="C:plasma membrane"/>
    <property type="evidence" value="ECO:0007669"/>
    <property type="project" value="UniProtKB-SubCell"/>
</dbReference>
<keyword evidence="4" id="KW-1003">Cell membrane</keyword>
<evidence type="ECO:0000256" key="5">
    <source>
        <dbReference type="ARBA" id="ARBA00022519"/>
    </source>
</evidence>
<feature type="transmembrane region" description="Helical" evidence="11">
    <location>
        <begin position="32"/>
        <end position="49"/>
    </location>
</feature>
<proteinExistence type="predicted"/>
<sequence>MTTTSKGLEKAPIPPRSSQSRLVGSVSRIRELGLFIVLILIVAIVSIQVPRFLSPSNIEQILLSIAILAIVAVGETLVVLTRNVDLSVGSMVGLTAFFVANLFKQQPGTNLVLAILLGCAVGLVLGAINGLIVTVGRVPAIIVTLGTLYVYRGLDFVIAGGSQVSASDVPDSFLNLATARIGLFGVGVPALIIFAAAIALIFAYLLHSTRSGRQLYAIGSNPEAARLVGIRSDLLVFGTFMLSGLLCGFAGVLWGARFATVDATAATGLELQVVAAVVVGGVNIFGGSGTIIGAMLGAIVLGTIDDALNLLKLSQFWLQAIDGAAILVAVTLDSFITRWLQRTLVVRRQR</sequence>
<feature type="transmembrane region" description="Helical" evidence="11">
    <location>
        <begin position="181"/>
        <end position="206"/>
    </location>
</feature>
<feature type="transmembrane region" description="Helical" evidence="11">
    <location>
        <begin position="234"/>
        <end position="259"/>
    </location>
</feature>
<evidence type="ECO:0000256" key="4">
    <source>
        <dbReference type="ARBA" id="ARBA00022475"/>
    </source>
</evidence>
<dbReference type="PANTHER" id="PTHR32196:SF29">
    <property type="entry name" value="AUTOINDUCER 2 IMPORT SYSTEM PERMEASE PROTEIN LSRC"/>
    <property type="match status" value="1"/>
</dbReference>
<feature type="transmembrane region" description="Helical" evidence="11">
    <location>
        <begin position="86"/>
        <end position="103"/>
    </location>
</feature>
<feature type="transmembrane region" description="Helical" evidence="11">
    <location>
        <begin position="271"/>
        <end position="304"/>
    </location>
</feature>
<keyword evidence="5" id="KW-0997">Cell inner membrane</keyword>
<name>A0A8J3IVK8_9CHLR</name>
<comment type="subunit">
    <text evidence="2">The complex is composed of two ATP-binding proteins (LsrA), two transmembrane proteins (LsrC and LsrD) and a solute-binding protein (LsrB).</text>
</comment>
<evidence type="ECO:0000256" key="1">
    <source>
        <dbReference type="ARBA" id="ARBA00004651"/>
    </source>
</evidence>
<dbReference type="GO" id="GO:0022857">
    <property type="term" value="F:transmembrane transporter activity"/>
    <property type="evidence" value="ECO:0007669"/>
    <property type="project" value="InterPro"/>
</dbReference>
<evidence type="ECO:0000256" key="8">
    <source>
        <dbReference type="ARBA" id="ARBA00023136"/>
    </source>
</evidence>
<keyword evidence="8 11" id="KW-0472">Membrane</keyword>
<evidence type="ECO:0000256" key="6">
    <source>
        <dbReference type="ARBA" id="ARBA00022692"/>
    </source>
</evidence>
<feature type="transmembrane region" description="Helical" evidence="11">
    <location>
        <begin position="138"/>
        <end position="160"/>
    </location>
</feature>
<dbReference type="InterPro" id="IPR001851">
    <property type="entry name" value="ABC_transp_permease"/>
</dbReference>
<keyword evidence="13" id="KW-1185">Reference proteome</keyword>
<dbReference type="RefSeq" id="WP_220208415.1">
    <property type="nucleotide sequence ID" value="NZ_BNJK01000002.1"/>
</dbReference>
<dbReference type="AlphaFoldDB" id="A0A8J3IVK8"/>
<protein>
    <recommendedName>
        <fullName evidence="10">Autoinducer 2 import system permease protein LsrC</fullName>
    </recommendedName>
</protein>
<keyword evidence="3" id="KW-0813">Transport</keyword>
<evidence type="ECO:0000256" key="2">
    <source>
        <dbReference type="ARBA" id="ARBA00011262"/>
    </source>
</evidence>
<accession>A0A8J3IVK8</accession>
<feature type="transmembrane region" description="Helical" evidence="11">
    <location>
        <begin position="61"/>
        <end position="80"/>
    </location>
</feature>
<comment type="subcellular location">
    <subcellularLocation>
        <location evidence="1">Cell membrane</location>
        <topology evidence="1">Multi-pass membrane protein</topology>
    </subcellularLocation>
</comment>
<evidence type="ECO:0000313" key="12">
    <source>
        <dbReference type="EMBL" id="GHO97635.1"/>
    </source>
</evidence>
<organism evidence="12 13">
    <name type="scientific">Reticulibacter mediterranei</name>
    <dbReference type="NCBI Taxonomy" id="2778369"/>
    <lineage>
        <taxon>Bacteria</taxon>
        <taxon>Bacillati</taxon>
        <taxon>Chloroflexota</taxon>
        <taxon>Ktedonobacteria</taxon>
        <taxon>Ktedonobacterales</taxon>
        <taxon>Reticulibacteraceae</taxon>
        <taxon>Reticulibacter</taxon>
    </lineage>
</organism>
<evidence type="ECO:0000256" key="7">
    <source>
        <dbReference type="ARBA" id="ARBA00022989"/>
    </source>
</evidence>
<dbReference type="Pfam" id="PF02653">
    <property type="entry name" value="BPD_transp_2"/>
    <property type="match status" value="1"/>
</dbReference>
<dbReference type="PANTHER" id="PTHR32196">
    <property type="entry name" value="ABC TRANSPORTER PERMEASE PROTEIN YPHD-RELATED-RELATED"/>
    <property type="match status" value="1"/>
</dbReference>
<evidence type="ECO:0000256" key="10">
    <source>
        <dbReference type="ARBA" id="ARBA00039382"/>
    </source>
</evidence>
<evidence type="ECO:0000256" key="9">
    <source>
        <dbReference type="ARBA" id="ARBA00025439"/>
    </source>
</evidence>
<keyword evidence="6 11" id="KW-0812">Transmembrane</keyword>
<reference evidence="12" key="1">
    <citation type="submission" date="2020-10" db="EMBL/GenBank/DDBJ databases">
        <title>Taxonomic study of unclassified bacteria belonging to the class Ktedonobacteria.</title>
        <authorList>
            <person name="Yabe S."/>
            <person name="Wang C.M."/>
            <person name="Zheng Y."/>
            <person name="Sakai Y."/>
            <person name="Cavaletti L."/>
            <person name="Monciardini P."/>
            <person name="Donadio S."/>
        </authorList>
    </citation>
    <scope>NUCLEOTIDE SEQUENCE</scope>
    <source>
        <strain evidence="12">ID150040</strain>
    </source>
</reference>
<dbReference type="Proteomes" id="UP000597444">
    <property type="component" value="Unassembled WGS sequence"/>
</dbReference>